<dbReference type="CDD" id="cd12148">
    <property type="entry name" value="fungal_TF_MHR"/>
    <property type="match status" value="1"/>
</dbReference>
<feature type="domain" description="Zn(2)-C6 fungal-type" evidence="11">
    <location>
        <begin position="9"/>
        <end position="39"/>
    </location>
</feature>
<proteinExistence type="predicted"/>
<dbReference type="OMA" id="GNGRECY"/>
<evidence type="ECO:0000256" key="8">
    <source>
        <dbReference type="ARBA" id="ARBA00031692"/>
    </source>
</evidence>
<protein>
    <recommendedName>
        <fullName evidence="2">C6 finger domain transcription factor nscR</fullName>
    </recommendedName>
    <alternativeName>
        <fullName evidence="8">Neosartiricin B biosynthesis protein R</fullName>
    </alternativeName>
</protein>
<dbReference type="SUPFAM" id="SSF57701">
    <property type="entry name" value="Zn2/Cys6 DNA-binding domain"/>
    <property type="match status" value="2"/>
</dbReference>
<dbReference type="GO" id="GO:0000981">
    <property type="term" value="F:DNA-binding transcription factor activity, RNA polymerase II-specific"/>
    <property type="evidence" value="ECO:0007669"/>
    <property type="project" value="InterPro"/>
</dbReference>
<evidence type="ECO:0000256" key="7">
    <source>
        <dbReference type="ARBA" id="ARBA00023242"/>
    </source>
</evidence>
<accession>A0A059JCB0</accession>
<dbReference type="AlphaFoldDB" id="A0A059JCB0"/>
<dbReference type="GO" id="GO:0008270">
    <property type="term" value="F:zinc ion binding"/>
    <property type="evidence" value="ECO:0007669"/>
    <property type="project" value="InterPro"/>
</dbReference>
<dbReference type="PROSITE" id="PS00463">
    <property type="entry name" value="ZN2_CY6_FUNGAL_1"/>
    <property type="match status" value="2"/>
</dbReference>
<keyword evidence="3" id="KW-0479">Metal-binding</keyword>
<evidence type="ECO:0000313" key="13">
    <source>
        <dbReference type="Proteomes" id="UP000024533"/>
    </source>
</evidence>
<evidence type="ECO:0000259" key="11">
    <source>
        <dbReference type="PROSITE" id="PS50048"/>
    </source>
</evidence>
<dbReference type="InterPro" id="IPR036864">
    <property type="entry name" value="Zn2-C6_fun-type_DNA-bd_sf"/>
</dbReference>
<keyword evidence="6" id="KW-0804">Transcription</keyword>
<dbReference type="SMART" id="SM00066">
    <property type="entry name" value="GAL4"/>
    <property type="match status" value="2"/>
</dbReference>
<dbReference type="PROSITE" id="PS50048">
    <property type="entry name" value="ZN2_CY6_FUNGAL_2"/>
    <property type="match status" value="2"/>
</dbReference>
<evidence type="ECO:0000256" key="6">
    <source>
        <dbReference type="ARBA" id="ARBA00023163"/>
    </source>
</evidence>
<sequence>MARTRAVQTCEACRKAKVRCDRGKPQCSRCSKTSRQCSYLIEEPGLSHGSSSASYTALSDPASPNQGNPWRVDRNSSAASSSASDVSEPLDPTEASNGNEPPCDGLHSLTEAGPRHWVSRRRKRNTISCVRCRRMKVRCDRRLPCGRCSKINRGDECVYAKPERTADDDGLLSRPSSDIPQAPVTHRIWRSKFRTGAHWAILIQDMESLYTPSCSRDKKLIPDDDTKDAIESSWSPNYPFGEKPRRSKSTRKAMLASIPSRDVADKFVQSYLDVIETSHRILHVPTFQLQVQAFWDQPNAADDSWLAQYFTILALGCDAARAEDPESTEHYSELRNTLLTAAETCLRLTPFLYRPTLANLRTLCLIVLAKQIHTMSCSEHEACWPLTGLTVRLAMLTGLHSSNSNKFYSPFHAEMRNRLWAVICFMDLKQSLLSGMPLQMTIETFTCVQPANINEEEINEAFSGEIPSRLLPERTDATVLVILHDIFPLVAEILRAVNSADSSFQYEDALEYDRQLRFKMKEYEIILQSPPRRLVEPTECTPIDIDFEKILLNVYFRRVLLTLHGRFARLPQAFIEYSVAYWSSLECSLALLVQQRELGEQAAHNRGVSTWFSGIFKQDFFTAAMTLCFHLIKNDSPLELPTEHLCQIQARETVLETLRSCRDLWEKEKDLSGCHGRACDLVTKLVNFLEEAA</sequence>
<gene>
    <name evidence="12" type="ORF">H109_02672</name>
</gene>
<evidence type="ECO:0000256" key="2">
    <source>
        <dbReference type="ARBA" id="ARBA00018346"/>
    </source>
</evidence>
<keyword evidence="13" id="KW-1185">Reference proteome</keyword>
<comment type="function">
    <text evidence="9">Transcription factor that specifically regulates the neosartoricin B biosynthesis gene cluster.</text>
</comment>
<dbReference type="HOGENOM" id="CLU_021747_1_0_1"/>
<organism evidence="12 13">
    <name type="scientific">Trichophyton interdigitale (strain MR816)</name>
    <dbReference type="NCBI Taxonomy" id="1215338"/>
    <lineage>
        <taxon>Eukaryota</taxon>
        <taxon>Fungi</taxon>
        <taxon>Dikarya</taxon>
        <taxon>Ascomycota</taxon>
        <taxon>Pezizomycotina</taxon>
        <taxon>Eurotiomycetes</taxon>
        <taxon>Eurotiomycetidae</taxon>
        <taxon>Onygenales</taxon>
        <taxon>Arthrodermataceae</taxon>
        <taxon>Trichophyton</taxon>
    </lineage>
</organism>
<dbReference type="STRING" id="1215338.A0A059JCB0"/>
<dbReference type="GO" id="GO:0005634">
    <property type="term" value="C:nucleus"/>
    <property type="evidence" value="ECO:0007669"/>
    <property type="project" value="UniProtKB-SubCell"/>
</dbReference>
<dbReference type="GO" id="GO:0006351">
    <property type="term" value="P:DNA-templated transcription"/>
    <property type="evidence" value="ECO:0007669"/>
    <property type="project" value="InterPro"/>
</dbReference>
<keyword evidence="5" id="KW-0238">DNA-binding</keyword>
<comment type="subcellular location">
    <subcellularLocation>
        <location evidence="1">Nucleus</location>
    </subcellularLocation>
</comment>
<dbReference type="PANTHER" id="PTHR31001">
    <property type="entry name" value="UNCHARACTERIZED TRANSCRIPTIONAL REGULATORY PROTEIN"/>
    <property type="match status" value="1"/>
</dbReference>
<evidence type="ECO:0000256" key="10">
    <source>
        <dbReference type="SAM" id="MobiDB-lite"/>
    </source>
</evidence>
<dbReference type="Pfam" id="PF00172">
    <property type="entry name" value="Zn_clus"/>
    <property type="match status" value="2"/>
</dbReference>
<evidence type="ECO:0000256" key="3">
    <source>
        <dbReference type="ARBA" id="ARBA00022723"/>
    </source>
</evidence>
<dbReference type="PANTHER" id="PTHR31001:SF57">
    <property type="entry name" value="ZN(II)2CYS6 TRANSCRIPTION FACTOR (EUROFUNG)"/>
    <property type="match status" value="1"/>
</dbReference>
<evidence type="ECO:0000256" key="4">
    <source>
        <dbReference type="ARBA" id="ARBA00023015"/>
    </source>
</evidence>
<evidence type="ECO:0000313" key="12">
    <source>
        <dbReference type="EMBL" id="KDB25500.1"/>
    </source>
</evidence>
<dbReference type="CDD" id="cd00067">
    <property type="entry name" value="GAL4"/>
    <property type="match status" value="2"/>
</dbReference>
<dbReference type="OrthoDB" id="4337792at2759"/>
<dbReference type="InterPro" id="IPR050613">
    <property type="entry name" value="Sec_Metabolite_Reg"/>
</dbReference>
<dbReference type="GO" id="GO:0003677">
    <property type="term" value="F:DNA binding"/>
    <property type="evidence" value="ECO:0007669"/>
    <property type="project" value="UniProtKB-KW"/>
</dbReference>
<dbReference type="InterPro" id="IPR007219">
    <property type="entry name" value="XnlR_reg_dom"/>
</dbReference>
<dbReference type="Proteomes" id="UP000024533">
    <property type="component" value="Unassembled WGS sequence"/>
</dbReference>
<evidence type="ECO:0000256" key="9">
    <source>
        <dbReference type="ARBA" id="ARBA00045154"/>
    </source>
</evidence>
<dbReference type="Gene3D" id="4.10.240.10">
    <property type="entry name" value="Zn(2)-C6 fungal-type DNA-binding domain"/>
    <property type="match status" value="2"/>
</dbReference>
<dbReference type="InterPro" id="IPR001138">
    <property type="entry name" value="Zn2Cys6_DnaBD"/>
</dbReference>
<feature type="region of interest" description="Disordered" evidence="10">
    <location>
        <begin position="45"/>
        <end position="119"/>
    </location>
</feature>
<reference evidence="12 13" key="1">
    <citation type="submission" date="2014-02" db="EMBL/GenBank/DDBJ databases">
        <title>The Genome Sequence of Trichophyton interdigitale MR816.</title>
        <authorList>
            <consortium name="The Broad Institute Genomics Platform"/>
            <person name="Cuomo C.A."/>
            <person name="White T.C."/>
            <person name="Graser Y."/>
            <person name="Martinez-Rossi N."/>
            <person name="Heitman J."/>
            <person name="Young S.K."/>
            <person name="Zeng Q."/>
            <person name="Gargeya S."/>
            <person name="Abouelleil A."/>
            <person name="Alvarado L."/>
            <person name="Chapman S.B."/>
            <person name="Gainer-Dewar J."/>
            <person name="Goldberg J."/>
            <person name="Griggs A."/>
            <person name="Gujja S."/>
            <person name="Hansen M."/>
            <person name="Howarth C."/>
            <person name="Imamovic A."/>
            <person name="Larimer J."/>
            <person name="Martinez D."/>
            <person name="Murphy C."/>
            <person name="Pearson M.D."/>
            <person name="Persinoti G."/>
            <person name="Poon T."/>
            <person name="Priest M."/>
            <person name="Roberts A.D."/>
            <person name="Saif S."/>
            <person name="Shea T.D."/>
            <person name="Sykes S.N."/>
            <person name="Wortman J."/>
            <person name="Nusbaum C."/>
            <person name="Birren B."/>
        </authorList>
    </citation>
    <scope>NUCLEOTIDE SEQUENCE [LARGE SCALE GENOMIC DNA]</scope>
    <source>
        <strain evidence="12 13">MR816</strain>
    </source>
</reference>
<feature type="compositionally biased region" description="Polar residues" evidence="10">
    <location>
        <begin position="48"/>
        <end position="68"/>
    </location>
</feature>
<comment type="caution">
    <text evidence="12">The sequence shown here is derived from an EMBL/GenBank/DDBJ whole genome shotgun (WGS) entry which is preliminary data.</text>
</comment>
<keyword evidence="4" id="KW-0805">Transcription regulation</keyword>
<name>A0A059JCB0_TRIIM</name>
<dbReference type="Pfam" id="PF04082">
    <property type="entry name" value="Fungal_trans"/>
    <property type="match status" value="1"/>
</dbReference>
<feature type="region of interest" description="Disordered" evidence="10">
    <location>
        <begin position="232"/>
        <end position="251"/>
    </location>
</feature>
<keyword evidence="7" id="KW-0539">Nucleus</keyword>
<dbReference type="SMART" id="SM00906">
    <property type="entry name" value="Fungal_trans"/>
    <property type="match status" value="1"/>
</dbReference>
<feature type="domain" description="Zn(2)-C6 fungal-type" evidence="11">
    <location>
        <begin position="128"/>
        <end position="159"/>
    </location>
</feature>
<evidence type="ECO:0000256" key="5">
    <source>
        <dbReference type="ARBA" id="ARBA00023125"/>
    </source>
</evidence>
<dbReference type="EMBL" id="AOKY01000200">
    <property type="protein sequence ID" value="KDB25500.1"/>
    <property type="molecule type" value="Genomic_DNA"/>
</dbReference>
<evidence type="ECO:0000256" key="1">
    <source>
        <dbReference type="ARBA" id="ARBA00004123"/>
    </source>
</evidence>